<feature type="transmembrane region" description="Helical" evidence="2">
    <location>
        <begin position="181"/>
        <end position="200"/>
    </location>
</feature>
<proteinExistence type="predicted"/>
<protein>
    <submittedName>
        <fullName evidence="4">Uncharacterized protein</fullName>
    </submittedName>
</protein>
<feature type="region of interest" description="Disordered" evidence="1">
    <location>
        <begin position="136"/>
        <end position="167"/>
    </location>
</feature>
<evidence type="ECO:0000313" key="4">
    <source>
        <dbReference type="EMBL" id="KKR01471.1"/>
    </source>
</evidence>
<name>A0A0G0MM36_9BACT</name>
<evidence type="ECO:0000256" key="3">
    <source>
        <dbReference type="SAM" id="SignalP"/>
    </source>
</evidence>
<feature type="signal peptide" evidence="3">
    <location>
        <begin position="1"/>
        <end position="25"/>
    </location>
</feature>
<evidence type="ECO:0000256" key="2">
    <source>
        <dbReference type="SAM" id="Phobius"/>
    </source>
</evidence>
<comment type="caution">
    <text evidence="4">The sequence shown here is derived from an EMBL/GenBank/DDBJ whole genome shotgun (WGS) entry which is preliminary data.</text>
</comment>
<sequence length="204" mass="22777">MKLRHYLTFFLVTAGLFLLAEKAFASEGTVELRSTTGEPYRCWAASVRMQNQEYRIPFTCKYLIYPADENIFNYVVWATPKDGGNSVKLGTLGLGKGEFKTKKTFTGLFVTTEASKETKTPQGQTVMKGEISPVEFLEEVSTPTPSPEEEEKEKVEEEEKTETPQENLTTRQKLLLALRRAGIAALVALVAIIGLIFVVTRSRG</sequence>
<accession>A0A0G0MM36</accession>
<feature type="chain" id="PRO_5002533614" evidence="3">
    <location>
        <begin position="26"/>
        <end position="204"/>
    </location>
</feature>
<keyword evidence="2" id="KW-1133">Transmembrane helix</keyword>
<keyword evidence="3" id="KW-0732">Signal</keyword>
<reference evidence="4 5" key="1">
    <citation type="journal article" date="2015" name="Nature">
        <title>rRNA introns, odd ribosomes, and small enigmatic genomes across a large radiation of phyla.</title>
        <authorList>
            <person name="Brown C.T."/>
            <person name="Hug L.A."/>
            <person name="Thomas B.C."/>
            <person name="Sharon I."/>
            <person name="Castelle C.J."/>
            <person name="Singh A."/>
            <person name="Wilkins M.J."/>
            <person name="Williams K.H."/>
            <person name="Banfield J.F."/>
        </authorList>
    </citation>
    <scope>NUCLEOTIDE SEQUENCE [LARGE SCALE GENOMIC DNA]</scope>
</reference>
<organism evidence="4 5">
    <name type="scientific">Candidatus Woesebacteria bacterium GW2011_GWB1_39_12</name>
    <dbReference type="NCBI Taxonomy" id="1618574"/>
    <lineage>
        <taxon>Bacteria</taxon>
        <taxon>Candidatus Woeseibacteriota</taxon>
    </lineage>
</organism>
<dbReference type="AlphaFoldDB" id="A0A0G0MM36"/>
<evidence type="ECO:0000256" key="1">
    <source>
        <dbReference type="SAM" id="MobiDB-lite"/>
    </source>
</evidence>
<dbReference type="EMBL" id="LBWB01000004">
    <property type="protein sequence ID" value="KKR01471.1"/>
    <property type="molecule type" value="Genomic_DNA"/>
</dbReference>
<feature type="compositionally biased region" description="Basic and acidic residues" evidence="1">
    <location>
        <begin position="152"/>
        <end position="163"/>
    </location>
</feature>
<keyword evidence="2" id="KW-0472">Membrane</keyword>
<gene>
    <name evidence="4" type="ORF">UT24_C0004G0034</name>
</gene>
<evidence type="ECO:0000313" key="5">
    <source>
        <dbReference type="Proteomes" id="UP000033881"/>
    </source>
</evidence>
<keyword evidence="2" id="KW-0812">Transmembrane</keyword>
<dbReference type="Proteomes" id="UP000033881">
    <property type="component" value="Unassembled WGS sequence"/>
</dbReference>